<keyword evidence="2 7" id="KW-0813">Transport</keyword>
<dbReference type="InterPro" id="IPR023996">
    <property type="entry name" value="TonB-dep_OMP_SusC/RagA"/>
</dbReference>
<evidence type="ECO:0000256" key="4">
    <source>
        <dbReference type="ARBA" id="ARBA00022692"/>
    </source>
</evidence>
<dbReference type="GO" id="GO:0009279">
    <property type="term" value="C:cell outer membrane"/>
    <property type="evidence" value="ECO:0007669"/>
    <property type="project" value="UniProtKB-SubCell"/>
</dbReference>
<evidence type="ECO:0000256" key="3">
    <source>
        <dbReference type="ARBA" id="ARBA00022452"/>
    </source>
</evidence>
<dbReference type="InterPro" id="IPR023997">
    <property type="entry name" value="TonB-dep_OMP_SusC/RagA_CS"/>
</dbReference>
<feature type="signal peptide" evidence="8">
    <location>
        <begin position="1"/>
        <end position="23"/>
    </location>
</feature>
<evidence type="ECO:0000313" key="11">
    <source>
        <dbReference type="Proteomes" id="UP000018362"/>
    </source>
</evidence>
<dbReference type="Proteomes" id="UP000018362">
    <property type="component" value="Unassembled WGS sequence"/>
</dbReference>
<dbReference type="SUPFAM" id="SSF49464">
    <property type="entry name" value="Carboxypeptidase regulatory domain-like"/>
    <property type="match status" value="1"/>
</dbReference>
<name>R6CZI2_9BACT</name>
<evidence type="ECO:0000256" key="8">
    <source>
        <dbReference type="SAM" id="SignalP"/>
    </source>
</evidence>
<evidence type="ECO:0000256" key="7">
    <source>
        <dbReference type="PROSITE-ProRule" id="PRU01360"/>
    </source>
</evidence>
<dbReference type="Gene3D" id="2.40.170.20">
    <property type="entry name" value="TonB-dependent receptor, beta-barrel domain"/>
    <property type="match status" value="1"/>
</dbReference>
<dbReference type="InterPro" id="IPR008969">
    <property type="entry name" value="CarboxyPept-like_regulatory"/>
</dbReference>
<dbReference type="Pfam" id="PF07715">
    <property type="entry name" value="Plug"/>
    <property type="match status" value="1"/>
</dbReference>
<dbReference type="EMBL" id="CBCJ010000092">
    <property type="protein sequence ID" value="CDA70807.1"/>
    <property type="molecule type" value="Genomic_DNA"/>
</dbReference>
<comment type="subcellular location">
    <subcellularLocation>
        <location evidence="1 7">Cell outer membrane</location>
        <topology evidence="1 7">Multi-pass membrane protein</topology>
    </subcellularLocation>
</comment>
<keyword evidence="4 7" id="KW-0812">Transmembrane</keyword>
<dbReference type="Gene3D" id="2.60.40.1120">
    <property type="entry name" value="Carboxypeptidase-like, regulatory domain"/>
    <property type="match status" value="1"/>
</dbReference>
<reference evidence="10" key="1">
    <citation type="submission" date="2012-11" db="EMBL/GenBank/DDBJ databases">
        <title>Dependencies among metagenomic species, viruses, plasmids and units of genetic variation.</title>
        <authorList>
            <person name="Nielsen H.B."/>
            <person name="Almeida M."/>
            <person name="Juncker A.S."/>
            <person name="Rasmussen S."/>
            <person name="Li J."/>
            <person name="Sunagawa S."/>
            <person name="Plichta D."/>
            <person name="Gautier L."/>
            <person name="Le Chatelier E."/>
            <person name="Peletier E."/>
            <person name="Bonde I."/>
            <person name="Nielsen T."/>
            <person name="Manichanh C."/>
            <person name="Arumugam M."/>
            <person name="Batto J."/>
            <person name="Santos M.B.Q.D."/>
            <person name="Blom N."/>
            <person name="Borruel N."/>
            <person name="Burgdorf K.S."/>
            <person name="Boumezbeur F."/>
            <person name="Casellas F."/>
            <person name="Dore J."/>
            <person name="Guarner F."/>
            <person name="Hansen T."/>
            <person name="Hildebrand F."/>
            <person name="Kaas R.S."/>
            <person name="Kennedy S."/>
            <person name="Kristiansen K."/>
            <person name="Kultima J.R."/>
            <person name="Leonard P."/>
            <person name="Levenez F."/>
            <person name="Lund O."/>
            <person name="Moumen B."/>
            <person name="Le Paslier D."/>
            <person name="Pons N."/>
            <person name="Pedersen O."/>
            <person name="Prifti E."/>
            <person name="Qin J."/>
            <person name="Raes J."/>
            <person name="Tap J."/>
            <person name="Tims S."/>
            <person name="Ussery D.W."/>
            <person name="Yamada T."/>
            <person name="MetaHit consortium"/>
            <person name="Renault P."/>
            <person name="Sicheritz-Ponten T."/>
            <person name="Bork P."/>
            <person name="Wang J."/>
            <person name="Brunak S."/>
            <person name="Ehrlich S.D."/>
        </authorList>
    </citation>
    <scope>NUCLEOTIDE SEQUENCE [LARGE SCALE GENOMIC DNA]</scope>
</reference>
<dbReference type="Pfam" id="PF13715">
    <property type="entry name" value="CarbopepD_reg_2"/>
    <property type="match status" value="1"/>
</dbReference>
<evidence type="ECO:0000256" key="5">
    <source>
        <dbReference type="ARBA" id="ARBA00023136"/>
    </source>
</evidence>
<evidence type="ECO:0000259" key="9">
    <source>
        <dbReference type="Pfam" id="PF07715"/>
    </source>
</evidence>
<dbReference type="Gene3D" id="2.170.130.10">
    <property type="entry name" value="TonB-dependent receptor, plug domain"/>
    <property type="match status" value="1"/>
</dbReference>
<evidence type="ECO:0000313" key="10">
    <source>
        <dbReference type="EMBL" id="CDA70807.1"/>
    </source>
</evidence>
<keyword evidence="6 7" id="KW-0998">Cell outer membrane</keyword>
<comment type="caution">
    <text evidence="10">The sequence shown here is derived from an EMBL/GenBank/DDBJ whole genome shotgun (WGS) entry which is preliminary data.</text>
</comment>
<evidence type="ECO:0000256" key="6">
    <source>
        <dbReference type="ARBA" id="ARBA00023237"/>
    </source>
</evidence>
<dbReference type="AlphaFoldDB" id="R6CZI2"/>
<feature type="chain" id="PRO_5004415030" evidence="8">
    <location>
        <begin position="24"/>
        <end position="1048"/>
    </location>
</feature>
<dbReference type="InterPro" id="IPR036942">
    <property type="entry name" value="Beta-barrel_TonB_sf"/>
</dbReference>
<keyword evidence="5 7" id="KW-0472">Membrane</keyword>
<dbReference type="NCBIfam" id="TIGR04056">
    <property type="entry name" value="OMP_RagA_SusC"/>
    <property type="match status" value="1"/>
</dbReference>
<dbReference type="FunFam" id="2.60.40.1120:FF:000003">
    <property type="entry name" value="Outer membrane protein Omp121"/>
    <property type="match status" value="1"/>
</dbReference>
<evidence type="ECO:0000256" key="1">
    <source>
        <dbReference type="ARBA" id="ARBA00004571"/>
    </source>
</evidence>
<proteinExistence type="inferred from homology"/>
<sequence length="1048" mass="116240">MRISRFSQMFLLLMVSGWGTVWAAPEKSLDASISQQSAKITTQGTIVDAQGEPLIGVSILEVGTTNGTITDIDGKFTLQVASGATLEISYIGYKTQQLPATPDFGTIKMSDDTEVLQEVVVTALGIKREKKALGYAIQEVKGESLVEARETNLANALSGKISGVQVIRSSNGPGGSSKIQLRGANSVTGTNQPLIVVDGVPMDNFTGADNADFYNPSLDMGNGLSDINPEDIESMSVLKGASAAALYGSRAGNGVILITTKKGTKREGLGITISGSVSAETIFMNPKMQKAFGQGDNGSYNAETSNSWGPAMGTEYTFNGQKRIMQYYDNVDSFFKTGTNLTESISFSQQYDKTSIYASLNRMDDSSKIPGATLDRTNLTLRAFYTFGKDDRWSLDAKVQYINTNADNRPMTGSNDQNMFRTIYQLPSSMDIRDYSNPLTDEGKINWYNNSGMNPYWAELYNTNHDTRNRFLMNASLKYKFTDWLNAEIKAGSDMYNTESNNKLYAGSNRNNGNSQYSLEEKKFYENNFSFLISAQKDHLINKFGGTMTFGGNLMERKSTGLKGDATKLTVPNLFNLLNSSKNDRNFKETYNHKKINSLYGTLGINYDGWIFLDATFRNDWSSALSKENRSFFYPSISASWIISDMVGKIGKMMPSWFTYAKVRASFAQVGNDMDAYQLYNYYEISSDPNGNTTGKPLETYYDSTVRSELISSWEAGVELKFFNNRLGFDFAWYKSNAKRQLMDIPMDYMSGYKARKINAGNIQNTGVELMINARPIETKDFSWDTQLNFSKNNNKVLELAPGVNKYELGGAAELKVYAVQGGNYGEIWGTKFMRVTDENSPYYGKLLLNEAGLPQSTGVSEKIGDQQADCMLGWNNSFRYKNFALSFQIDGRLGGDIYSYTNYALQIAGRAECTAPGGMREDFVVDGVIRQQDGSYAPSTIKVSQQDYWQAIGTGNTGIGEANIYDATNIRLRNIALNYSFPSSMLKKTIFQQLKLGFSINNVWMIYSDMNGIDPEAVFITNTNATGFENCASPTSRSYLFNVTLGF</sequence>
<dbReference type="InterPro" id="IPR037066">
    <property type="entry name" value="Plug_dom_sf"/>
</dbReference>
<accession>R6CZI2</accession>
<gene>
    <name evidence="10" type="ORF">BN509_01830</name>
</gene>
<dbReference type="InterPro" id="IPR012910">
    <property type="entry name" value="Plug_dom"/>
</dbReference>
<dbReference type="InterPro" id="IPR039426">
    <property type="entry name" value="TonB-dep_rcpt-like"/>
</dbReference>
<comment type="similarity">
    <text evidence="7">Belongs to the TonB-dependent receptor family.</text>
</comment>
<evidence type="ECO:0000256" key="2">
    <source>
        <dbReference type="ARBA" id="ARBA00022448"/>
    </source>
</evidence>
<dbReference type="NCBIfam" id="TIGR04057">
    <property type="entry name" value="SusC_RagA_signa"/>
    <property type="match status" value="1"/>
</dbReference>
<dbReference type="SUPFAM" id="SSF56935">
    <property type="entry name" value="Porins"/>
    <property type="match status" value="1"/>
</dbReference>
<keyword evidence="3 7" id="KW-1134">Transmembrane beta strand</keyword>
<organism evidence="10 11">
    <name type="scientific">Phocaeicola coprocola CAG:162</name>
    <dbReference type="NCBI Taxonomy" id="1263040"/>
    <lineage>
        <taxon>Bacteria</taxon>
        <taxon>Pseudomonadati</taxon>
        <taxon>Bacteroidota</taxon>
        <taxon>Bacteroidia</taxon>
        <taxon>Bacteroidales</taxon>
        <taxon>Bacteroidaceae</taxon>
        <taxon>Phocaeicola</taxon>
    </lineage>
</organism>
<dbReference type="PROSITE" id="PS52016">
    <property type="entry name" value="TONB_DEPENDENT_REC_3"/>
    <property type="match status" value="1"/>
</dbReference>
<feature type="domain" description="TonB-dependent receptor plug" evidence="9">
    <location>
        <begin position="131"/>
        <end position="255"/>
    </location>
</feature>
<keyword evidence="8" id="KW-0732">Signal</keyword>
<protein>
    <submittedName>
        <fullName evidence="10">TonB-linked outer membrane protein SusC/RagA family</fullName>
    </submittedName>
</protein>